<dbReference type="GO" id="GO:0004222">
    <property type="term" value="F:metalloendopeptidase activity"/>
    <property type="evidence" value="ECO:0007669"/>
    <property type="project" value="InterPro"/>
</dbReference>
<feature type="domain" description="Peptidase M48" evidence="14">
    <location>
        <begin position="289"/>
        <end position="460"/>
    </location>
</feature>
<evidence type="ECO:0000256" key="9">
    <source>
        <dbReference type="ARBA" id="ARBA00022989"/>
    </source>
</evidence>
<reference evidence="15 16" key="1">
    <citation type="journal article" date="2020" name="Front. Microbiol.">
        <title>Genetic Organization of the aprX-lipA2 Operon Affects the Proteolytic Potential of Pseudomonas Species in Milk.</title>
        <authorList>
            <person name="Maier C."/>
            <person name="Huptas C."/>
            <person name="von Neubeck M."/>
            <person name="Scherer S."/>
            <person name="Wenning M."/>
            <person name="Lucking G."/>
        </authorList>
    </citation>
    <scope>NUCLEOTIDE SEQUENCE [LARGE SCALE GENOMIC DNA]</scope>
    <source>
        <strain evidence="15 16">WS 4671</strain>
    </source>
</reference>
<dbReference type="Proteomes" id="UP000552560">
    <property type="component" value="Unassembled WGS sequence"/>
</dbReference>
<dbReference type="Pfam" id="PF01435">
    <property type="entry name" value="Peptidase_M48"/>
    <property type="match status" value="1"/>
</dbReference>
<evidence type="ECO:0000259" key="14">
    <source>
        <dbReference type="Pfam" id="PF01435"/>
    </source>
</evidence>
<dbReference type="GO" id="GO:0005886">
    <property type="term" value="C:plasma membrane"/>
    <property type="evidence" value="ECO:0007669"/>
    <property type="project" value="UniProtKB-SubCell"/>
</dbReference>
<feature type="transmembrane region" description="Helical" evidence="13">
    <location>
        <begin position="100"/>
        <end position="122"/>
    </location>
</feature>
<comment type="cofactor">
    <cofactor evidence="1">
        <name>Zn(2+)</name>
        <dbReference type="ChEBI" id="CHEBI:29105"/>
    </cofactor>
</comment>
<keyword evidence="4 15" id="KW-0645">Protease</keyword>
<evidence type="ECO:0000256" key="6">
    <source>
        <dbReference type="ARBA" id="ARBA00022723"/>
    </source>
</evidence>
<protein>
    <submittedName>
        <fullName evidence="15">M48 family metalloprotease</fullName>
    </submittedName>
</protein>
<keyword evidence="10 15" id="KW-0482">Metalloprotease</keyword>
<feature type="compositionally biased region" description="Basic and acidic residues" evidence="12">
    <location>
        <begin position="438"/>
        <end position="454"/>
    </location>
</feature>
<evidence type="ECO:0000256" key="3">
    <source>
        <dbReference type="ARBA" id="ARBA00022475"/>
    </source>
</evidence>
<keyword evidence="11 13" id="KW-0472">Membrane</keyword>
<keyword evidence="8" id="KW-0862">Zinc</keyword>
<dbReference type="AlphaFoldDB" id="A0A7Y0ZZJ7"/>
<evidence type="ECO:0000256" key="12">
    <source>
        <dbReference type="SAM" id="MobiDB-lite"/>
    </source>
</evidence>
<dbReference type="GO" id="GO:0006508">
    <property type="term" value="P:proteolysis"/>
    <property type="evidence" value="ECO:0007669"/>
    <property type="project" value="UniProtKB-KW"/>
</dbReference>
<keyword evidence="5 13" id="KW-0812">Transmembrane</keyword>
<evidence type="ECO:0000313" key="16">
    <source>
        <dbReference type="Proteomes" id="UP000552560"/>
    </source>
</evidence>
<evidence type="ECO:0000256" key="4">
    <source>
        <dbReference type="ARBA" id="ARBA00022670"/>
    </source>
</evidence>
<organism evidence="15 16">
    <name type="scientific">Pseudomonas veronii</name>
    <dbReference type="NCBI Taxonomy" id="76761"/>
    <lineage>
        <taxon>Bacteria</taxon>
        <taxon>Pseudomonadati</taxon>
        <taxon>Pseudomonadota</taxon>
        <taxon>Gammaproteobacteria</taxon>
        <taxon>Pseudomonadales</taxon>
        <taxon>Pseudomonadaceae</taxon>
        <taxon>Pseudomonas</taxon>
    </lineage>
</organism>
<comment type="subcellular location">
    <subcellularLocation>
        <location evidence="2">Cell membrane</location>
        <topology evidence="2">Multi-pass membrane protein</topology>
    </subcellularLocation>
</comment>
<evidence type="ECO:0000256" key="2">
    <source>
        <dbReference type="ARBA" id="ARBA00004651"/>
    </source>
</evidence>
<name>A0A7Y0ZZJ7_PSEVE</name>
<dbReference type="RefSeq" id="WP_057005778.1">
    <property type="nucleotide sequence ID" value="NZ_CP149793.1"/>
</dbReference>
<comment type="caution">
    <text evidence="15">The sequence shown here is derived from an EMBL/GenBank/DDBJ whole genome shotgun (WGS) entry which is preliminary data.</text>
</comment>
<accession>A0A7Y0ZZJ7</accession>
<dbReference type="OrthoDB" id="5295941at2"/>
<sequence length="709" mass="77794">MNAIKLIFLLIIFPLLLAGVGTWQLQRATEGAQVPDQAQAYVNVMKPVLKRWVEENPTVPITVGSDALSPEQFLSRLARIEAELPTARQLNRVLRTLAPWVMGLGLLAAAIGVAALAGTQWAGRRAQQSREQLLQVFSLGSRLLPYVLVSQVVAMAATLALVLSYEGLALWHIGRLGRGEVKLMGWLGVIAVICLYSIWLLLKQLRHMLVMFEPTPLEMFGRVVTAEQAPGLWRQVRELADRLGALPPDHIVVSLALGFYVTSSPATVRPAETPLHGRTLHVPLLYLGLLSREEVDAVIGHELAHFVGEDTEYSLRFVPIYDGVSRSLETLAQTMMNSDLIQGWLMRPSFLFGVFFMQRFDHAVNRWSRERELLADAAGGRLAGNAAVASALLRISVLQTPVEDVLLAHCDTPVEGDVLNAALAALQGQELQAPDEALETHQPHPTDSHPSNGERLHALRVPWADAMHSATRGVDAEAASRQIDALFSAAHPLREQLSHDLIAAAACEHSAHTHLLETLAASAQGEHALHEGGRRRAVLMAVLALPFMLLGLAMMSEPWLAPERLKGTVLSAVGAGAGIASIALIFLWLGIRRFKRAPQTALRLTPEHFVFANLAQPLPIEHIATVTLQFIQGIWVTVELTPEAPLPELRKTAFGVPGARVNRKKRQVLLQMAQLCIDNKKIEPYEGLTLMTDYVNASLARKILQNRQD</sequence>
<feature type="transmembrane region" description="Helical" evidence="13">
    <location>
        <begin position="143"/>
        <end position="163"/>
    </location>
</feature>
<dbReference type="EMBL" id="JAAQWE010000048">
    <property type="protein sequence ID" value="NMY00831.1"/>
    <property type="molecule type" value="Genomic_DNA"/>
</dbReference>
<evidence type="ECO:0000256" key="8">
    <source>
        <dbReference type="ARBA" id="ARBA00022833"/>
    </source>
</evidence>
<keyword evidence="3" id="KW-1003">Cell membrane</keyword>
<evidence type="ECO:0000256" key="7">
    <source>
        <dbReference type="ARBA" id="ARBA00022801"/>
    </source>
</evidence>
<keyword evidence="6" id="KW-0479">Metal-binding</keyword>
<evidence type="ECO:0000256" key="1">
    <source>
        <dbReference type="ARBA" id="ARBA00001947"/>
    </source>
</evidence>
<evidence type="ECO:0000256" key="5">
    <source>
        <dbReference type="ARBA" id="ARBA00022692"/>
    </source>
</evidence>
<keyword evidence="9 13" id="KW-1133">Transmembrane helix</keyword>
<keyword evidence="7" id="KW-0378">Hydrolase</keyword>
<evidence type="ECO:0000256" key="11">
    <source>
        <dbReference type="ARBA" id="ARBA00023136"/>
    </source>
</evidence>
<feature type="region of interest" description="Disordered" evidence="12">
    <location>
        <begin position="435"/>
        <end position="454"/>
    </location>
</feature>
<dbReference type="InterPro" id="IPR001915">
    <property type="entry name" value="Peptidase_M48"/>
</dbReference>
<feature type="transmembrane region" description="Helical" evidence="13">
    <location>
        <begin position="568"/>
        <end position="589"/>
    </location>
</feature>
<evidence type="ECO:0000256" key="13">
    <source>
        <dbReference type="SAM" id="Phobius"/>
    </source>
</evidence>
<evidence type="ECO:0000256" key="10">
    <source>
        <dbReference type="ARBA" id="ARBA00023049"/>
    </source>
</evidence>
<proteinExistence type="predicted"/>
<feature type="transmembrane region" description="Helical" evidence="13">
    <location>
        <begin position="183"/>
        <end position="202"/>
    </location>
</feature>
<dbReference type="CDD" id="cd07328">
    <property type="entry name" value="M48_Ste24p_like"/>
    <property type="match status" value="1"/>
</dbReference>
<evidence type="ECO:0000313" key="15">
    <source>
        <dbReference type="EMBL" id="NMY00831.1"/>
    </source>
</evidence>
<dbReference type="GO" id="GO:0046872">
    <property type="term" value="F:metal ion binding"/>
    <property type="evidence" value="ECO:0007669"/>
    <property type="project" value="UniProtKB-KW"/>
</dbReference>
<dbReference type="InterPro" id="IPR050083">
    <property type="entry name" value="HtpX_protease"/>
</dbReference>
<dbReference type="PANTHER" id="PTHR43221:SF1">
    <property type="entry name" value="PROTEASE HTPX"/>
    <property type="match status" value="1"/>
</dbReference>
<gene>
    <name evidence="15" type="ORF">HBO43_30095</name>
</gene>
<dbReference type="PANTHER" id="PTHR43221">
    <property type="entry name" value="PROTEASE HTPX"/>
    <property type="match status" value="1"/>
</dbReference>
<feature type="transmembrane region" description="Helical" evidence="13">
    <location>
        <begin position="537"/>
        <end position="556"/>
    </location>
</feature>